<dbReference type="Pfam" id="PF02558">
    <property type="entry name" value="ApbA"/>
    <property type="match status" value="1"/>
</dbReference>
<dbReference type="AlphaFoldDB" id="A0A382VFT0"/>
<gene>
    <name evidence="5" type="ORF">METZ01_LOCUS398208</name>
</gene>
<protein>
    <recommendedName>
        <fullName evidence="4">Ketopantoate reductase N-terminal domain-containing protein</fullName>
    </recommendedName>
</protein>
<dbReference type="PANTHER" id="PTHR21708:SF45">
    <property type="entry name" value="2-DEHYDROPANTOATE 2-REDUCTASE"/>
    <property type="match status" value="1"/>
</dbReference>
<keyword evidence="2" id="KW-0521">NADP</keyword>
<dbReference type="InterPro" id="IPR013332">
    <property type="entry name" value="KPR_N"/>
</dbReference>
<keyword evidence="3" id="KW-0560">Oxidoreductase</keyword>
<dbReference type="InterPro" id="IPR036291">
    <property type="entry name" value="NAD(P)-bd_dom_sf"/>
</dbReference>
<evidence type="ECO:0000256" key="1">
    <source>
        <dbReference type="ARBA" id="ARBA00007870"/>
    </source>
</evidence>
<dbReference type="EMBL" id="UINC01151632">
    <property type="protein sequence ID" value="SVD45354.1"/>
    <property type="molecule type" value="Genomic_DNA"/>
</dbReference>
<evidence type="ECO:0000259" key="4">
    <source>
        <dbReference type="Pfam" id="PF02558"/>
    </source>
</evidence>
<name>A0A382VFT0_9ZZZZ</name>
<feature type="non-terminal residue" evidence="5">
    <location>
        <position position="204"/>
    </location>
</feature>
<evidence type="ECO:0000256" key="2">
    <source>
        <dbReference type="ARBA" id="ARBA00022857"/>
    </source>
</evidence>
<feature type="non-terminal residue" evidence="5">
    <location>
        <position position="1"/>
    </location>
</feature>
<proteinExistence type="inferred from homology"/>
<comment type="similarity">
    <text evidence="1">Belongs to the ketopantoate reductase family.</text>
</comment>
<evidence type="ECO:0000256" key="3">
    <source>
        <dbReference type="ARBA" id="ARBA00023002"/>
    </source>
</evidence>
<accession>A0A382VFT0</accession>
<dbReference type="GO" id="GO:0016491">
    <property type="term" value="F:oxidoreductase activity"/>
    <property type="evidence" value="ECO:0007669"/>
    <property type="project" value="UniProtKB-KW"/>
</dbReference>
<sequence length="204" mass="21766">VLQSEANPMKFAIYGAGAIGAFLGAKLALSGQETTLIARGPHLDAMRTAGVKVLSPDGDFRAYPKVAETTDEIGPVDVVFLTVKAHSLAEVVPTLAPILDKETIIVSAQNGIPWWYFHGTVGEWGNLHLESVDPGGRIARAIDPARIIGCIVYPSSLIVEPGVIRHTEGNRFAIGEIDGTVTERCKRLSSALINAGFKAPIRSR</sequence>
<dbReference type="FunFam" id="3.40.50.720:FF:000307">
    <property type="entry name" value="2-dehydropantoate 2-reductase"/>
    <property type="match status" value="1"/>
</dbReference>
<dbReference type="SUPFAM" id="SSF51735">
    <property type="entry name" value="NAD(P)-binding Rossmann-fold domains"/>
    <property type="match status" value="1"/>
</dbReference>
<evidence type="ECO:0000313" key="5">
    <source>
        <dbReference type="EMBL" id="SVD45354.1"/>
    </source>
</evidence>
<dbReference type="InterPro" id="IPR051402">
    <property type="entry name" value="KPR-Related"/>
</dbReference>
<dbReference type="PANTHER" id="PTHR21708">
    <property type="entry name" value="PROBABLE 2-DEHYDROPANTOATE 2-REDUCTASE"/>
    <property type="match status" value="1"/>
</dbReference>
<reference evidence="5" key="1">
    <citation type="submission" date="2018-05" db="EMBL/GenBank/DDBJ databases">
        <authorList>
            <person name="Lanie J.A."/>
            <person name="Ng W.-L."/>
            <person name="Kazmierczak K.M."/>
            <person name="Andrzejewski T.M."/>
            <person name="Davidsen T.M."/>
            <person name="Wayne K.J."/>
            <person name="Tettelin H."/>
            <person name="Glass J.I."/>
            <person name="Rusch D."/>
            <person name="Podicherti R."/>
            <person name="Tsui H.-C.T."/>
            <person name="Winkler M.E."/>
        </authorList>
    </citation>
    <scope>NUCLEOTIDE SEQUENCE</scope>
</reference>
<dbReference type="GO" id="GO:0005737">
    <property type="term" value="C:cytoplasm"/>
    <property type="evidence" value="ECO:0007669"/>
    <property type="project" value="TreeGrafter"/>
</dbReference>
<dbReference type="Gene3D" id="3.40.50.720">
    <property type="entry name" value="NAD(P)-binding Rossmann-like Domain"/>
    <property type="match status" value="1"/>
</dbReference>
<dbReference type="NCBIfam" id="NF005089">
    <property type="entry name" value="PRK06522.1-4"/>
    <property type="match status" value="1"/>
</dbReference>
<organism evidence="5">
    <name type="scientific">marine metagenome</name>
    <dbReference type="NCBI Taxonomy" id="408172"/>
    <lineage>
        <taxon>unclassified sequences</taxon>
        <taxon>metagenomes</taxon>
        <taxon>ecological metagenomes</taxon>
    </lineage>
</organism>
<feature type="domain" description="Ketopantoate reductase N-terminal" evidence="4">
    <location>
        <begin position="12"/>
        <end position="112"/>
    </location>
</feature>